<dbReference type="EMBL" id="FSRM01000001">
    <property type="protein sequence ID" value="SIO11114.1"/>
    <property type="molecule type" value="Genomic_DNA"/>
</dbReference>
<proteinExistence type="predicted"/>
<gene>
    <name evidence="3" type="ORF">SAMN05444168_2693</name>
</gene>
<dbReference type="InterPro" id="IPR003806">
    <property type="entry name" value="ATP-grasp_PylC-type"/>
</dbReference>
<dbReference type="PROSITE" id="PS50975">
    <property type="entry name" value="ATP_GRASP"/>
    <property type="match status" value="1"/>
</dbReference>
<evidence type="ECO:0000259" key="2">
    <source>
        <dbReference type="PROSITE" id="PS50975"/>
    </source>
</evidence>
<name>A0A1N6GU60_9BURK</name>
<protein>
    <submittedName>
        <fullName evidence="3">Predicted ATP-dependent carboligase, ATP-grasp superfamily</fullName>
    </submittedName>
</protein>
<reference evidence="3 4" key="1">
    <citation type="submission" date="2016-11" db="EMBL/GenBank/DDBJ databases">
        <authorList>
            <person name="Jaros S."/>
            <person name="Januszkiewicz K."/>
            <person name="Wedrychowicz H."/>
        </authorList>
    </citation>
    <scope>NUCLEOTIDE SEQUENCE [LARGE SCALE GENOMIC DNA]</scope>
    <source>
        <strain evidence="3 4">GAS86</strain>
    </source>
</reference>
<dbReference type="Proteomes" id="UP000184693">
    <property type="component" value="Unassembled WGS sequence"/>
</dbReference>
<dbReference type="Gene3D" id="3.30.470.20">
    <property type="entry name" value="ATP-grasp fold, B domain"/>
    <property type="match status" value="1"/>
</dbReference>
<keyword evidence="1" id="KW-0067">ATP-binding</keyword>
<evidence type="ECO:0000256" key="1">
    <source>
        <dbReference type="PROSITE-ProRule" id="PRU00409"/>
    </source>
</evidence>
<evidence type="ECO:0000313" key="4">
    <source>
        <dbReference type="Proteomes" id="UP000184693"/>
    </source>
</evidence>
<keyword evidence="1" id="KW-0547">Nucleotide-binding</keyword>
<keyword evidence="3" id="KW-0436">Ligase</keyword>
<sequence length="420" mass="44658">MNSRPSLSHAPFVAVAGLSARMLAQSAARAGLRVAALDVFGDRDTREAAELWFDIGAGQLSIDYARLVAALERTARLPGLIGWINGSGLEPFVAQLCRTRGLPRFIGNPAEASAAVREPRRFFALLDALGIPHPPVAFTRPAEGANEGANDVANEAQGWLIKHADGCGGTHIEPATAVSDSHVPAQGYFQRRSSGRSLSALFIAARGSARVLGFAEQLTCRMGNLPFVHAGSIGPLGPADLPPAVEARVRAAIAALCAQTGLAGINSCDFLLDGDTFELLEINTRPSSTMTLYETASPDAWPDGLLACHIEACRHGRLPAPASPETPAPAAWRAGQQVLFAPRPFVVSQSFSDACLRDPCCRDVPMPGTWIEAGQPVCTLLVRAASLDAVRHALEKQRALVLQRIETCHEPDYAFIQCHS</sequence>
<dbReference type="InterPro" id="IPR016677">
    <property type="entry name" value="UCP016817_carboligase"/>
</dbReference>
<dbReference type="OrthoDB" id="5572734at2"/>
<dbReference type="Pfam" id="PF02655">
    <property type="entry name" value="ATP-grasp_3"/>
    <property type="match status" value="1"/>
</dbReference>
<evidence type="ECO:0000313" key="3">
    <source>
        <dbReference type="EMBL" id="SIO11114.1"/>
    </source>
</evidence>
<dbReference type="SUPFAM" id="SSF56059">
    <property type="entry name" value="Glutathione synthetase ATP-binding domain-like"/>
    <property type="match status" value="1"/>
</dbReference>
<dbReference type="GO" id="GO:0046872">
    <property type="term" value="F:metal ion binding"/>
    <property type="evidence" value="ECO:0007669"/>
    <property type="project" value="InterPro"/>
</dbReference>
<dbReference type="InterPro" id="IPR011761">
    <property type="entry name" value="ATP-grasp"/>
</dbReference>
<organism evidence="3 4">
    <name type="scientific">Paraburkholderia phenazinium</name>
    <dbReference type="NCBI Taxonomy" id="60549"/>
    <lineage>
        <taxon>Bacteria</taxon>
        <taxon>Pseudomonadati</taxon>
        <taxon>Pseudomonadota</taxon>
        <taxon>Betaproteobacteria</taxon>
        <taxon>Burkholderiales</taxon>
        <taxon>Burkholderiaceae</taxon>
        <taxon>Paraburkholderia</taxon>
    </lineage>
</organism>
<dbReference type="GO" id="GO:0005524">
    <property type="term" value="F:ATP binding"/>
    <property type="evidence" value="ECO:0007669"/>
    <property type="project" value="UniProtKB-UniRule"/>
</dbReference>
<dbReference type="PIRSF" id="PIRSF016817">
    <property type="entry name" value="UCP016817_carboligase"/>
    <property type="match status" value="1"/>
</dbReference>
<dbReference type="RefSeq" id="WP_074264685.1">
    <property type="nucleotide sequence ID" value="NZ_FSRM01000001.1"/>
</dbReference>
<accession>A0A1N6GU60</accession>
<feature type="domain" description="ATP-grasp" evidence="2">
    <location>
        <begin position="123"/>
        <end position="311"/>
    </location>
</feature>
<dbReference type="AlphaFoldDB" id="A0A1N6GU60"/>
<dbReference type="GO" id="GO:0016874">
    <property type="term" value="F:ligase activity"/>
    <property type="evidence" value="ECO:0007669"/>
    <property type="project" value="UniProtKB-KW"/>
</dbReference>